<dbReference type="PANTHER" id="PTHR35908:SF1">
    <property type="entry name" value="CONSERVED PROTEIN"/>
    <property type="match status" value="1"/>
</dbReference>
<dbReference type="PROSITE" id="PS51819">
    <property type="entry name" value="VOC"/>
    <property type="match status" value="1"/>
</dbReference>
<evidence type="ECO:0000313" key="3">
    <source>
        <dbReference type="Proteomes" id="UP000017746"/>
    </source>
</evidence>
<dbReference type="OrthoDB" id="4211373at2"/>
<dbReference type="Pfam" id="PF18029">
    <property type="entry name" value="Glyoxalase_6"/>
    <property type="match status" value="1"/>
</dbReference>
<proteinExistence type="predicted"/>
<dbReference type="KEGG" id="afs:AFR_37005"/>
<dbReference type="eggNOG" id="COG0346">
    <property type="taxonomic scope" value="Bacteria"/>
</dbReference>
<dbReference type="STRING" id="1246995.AFR_37005"/>
<evidence type="ECO:0000259" key="1">
    <source>
        <dbReference type="PROSITE" id="PS51819"/>
    </source>
</evidence>
<sequence length="117" mass="13042">MIGRLDTVVIDCPDPRALAGFYSELLGMHVVHDEDGWVTIRTDSDAPGLGFQKAPDLLPPDWPDRHRPQQFHLDVRVDNIELAEQRALAAGAKRLDGGGKDFRVYADPVGHPFCLVW</sequence>
<name>U5WCD0_9ACTN</name>
<dbReference type="SUPFAM" id="SSF54593">
    <property type="entry name" value="Glyoxalase/Bleomycin resistance protein/Dihydroxybiphenyl dioxygenase"/>
    <property type="match status" value="1"/>
</dbReference>
<dbReference type="Proteomes" id="UP000017746">
    <property type="component" value="Chromosome"/>
</dbReference>
<keyword evidence="2" id="KW-0223">Dioxygenase</keyword>
<dbReference type="GO" id="GO:0051213">
    <property type="term" value="F:dioxygenase activity"/>
    <property type="evidence" value="ECO:0007669"/>
    <property type="project" value="UniProtKB-KW"/>
</dbReference>
<evidence type="ECO:0000313" key="2">
    <source>
        <dbReference type="EMBL" id="AGZ45655.1"/>
    </source>
</evidence>
<gene>
    <name evidence="2" type="ORF">AFR_37005</name>
</gene>
<dbReference type="EMBL" id="CP006272">
    <property type="protein sequence ID" value="AGZ45655.1"/>
    <property type="molecule type" value="Genomic_DNA"/>
</dbReference>
<dbReference type="RefSeq" id="WP_023561991.1">
    <property type="nucleotide sequence ID" value="NC_022657.1"/>
</dbReference>
<dbReference type="InterPro" id="IPR037523">
    <property type="entry name" value="VOC_core"/>
</dbReference>
<dbReference type="Gene3D" id="3.10.180.10">
    <property type="entry name" value="2,3-Dihydroxybiphenyl 1,2-Dioxygenase, domain 1"/>
    <property type="match status" value="1"/>
</dbReference>
<dbReference type="HOGENOM" id="CLU_108054_2_1_11"/>
<dbReference type="AlphaFoldDB" id="U5WCD0"/>
<organism evidence="2 3">
    <name type="scientific">Actinoplanes friuliensis DSM 7358</name>
    <dbReference type="NCBI Taxonomy" id="1246995"/>
    <lineage>
        <taxon>Bacteria</taxon>
        <taxon>Bacillati</taxon>
        <taxon>Actinomycetota</taxon>
        <taxon>Actinomycetes</taxon>
        <taxon>Micromonosporales</taxon>
        <taxon>Micromonosporaceae</taxon>
        <taxon>Actinoplanes</taxon>
    </lineage>
</organism>
<dbReference type="CDD" id="cd06587">
    <property type="entry name" value="VOC"/>
    <property type="match status" value="1"/>
</dbReference>
<dbReference type="PANTHER" id="PTHR35908">
    <property type="entry name" value="HYPOTHETICAL FUSION PROTEIN"/>
    <property type="match status" value="1"/>
</dbReference>
<keyword evidence="2" id="KW-0560">Oxidoreductase</keyword>
<dbReference type="PATRIC" id="fig|1246995.3.peg.7486"/>
<dbReference type="InterPro" id="IPR041581">
    <property type="entry name" value="Glyoxalase_6"/>
</dbReference>
<accession>U5WCD0</accession>
<protein>
    <submittedName>
        <fullName evidence="2">Glyoxalase/bleomycin resistance protein/dioxygenase</fullName>
    </submittedName>
</protein>
<feature type="domain" description="VOC" evidence="1">
    <location>
        <begin position="4"/>
        <end position="117"/>
    </location>
</feature>
<keyword evidence="3" id="KW-1185">Reference proteome</keyword>
<reference evidence="2 3" key="1">
    <citation type="journal article" date="2014" name="J. Biotechnol.">
        <title>Complete genome sequence of the actinobacterium Actinoplanes friuliensis HAG 010964, producer of the lipopeptide antibiotic friulimycin.</title>
        <authorList>
            <person name="Ruckert C."/>
            <person name="Szczepanowski R."/>
            <person name="Albersmeier A."/>
            <person name="Goesmann A."/>
            <person name="Fischer N."/>
            <person name="Steinkamper A."/>
            <person name="Puhler A."/>
            <person name="Biener R."/>
            <person name="Schwartz D."/>
            <person name="Kalinowski J."/>
        </authorList>
    </citation>
    <scope>NUCLEOTIDE SEQUENCE [LARGE SCALE GENOMIC DNA]</scope>
    <source>
        <strain evidence="2 3">DSM 7358</strain>
    </source>
</reference>
<dbReference type="InterPro" id="IPR029068">
    <property type="entry name" value="Glyas_Bleomycin-R_OHBP_Dase"/>
</dbReference>